<evidence type="ECO:0000313" key="2">
    <source>
        <dbReference type="EMBL" id="MDH5823104.1"/>
    </source>
</evidence>
<dbReference type="Gene3D" id="3.40.190.10">
    <property type="entry name" value="Periplasmic binding protein-like II"/>
    <property type="match status" value="1"/>
</dbReference>
<sequence>MLTALAGCEPYPRDAAGSTARADREAIRVGVSHEPPFVLVAGAGGQPTGPEVDMLRDLARSRGARIEWVVDGHDALMHELEEFRLHAVAGGHLPDSPWKPKVGWSRTYHLRPATPGPLHARMLALPPGENAWQLAVDGFLHSRQARGAAADGR</sequence>
<keyword evidence="3" id="KW-1185">Reference proteome</keyword>
<dbReference type="Proteomes" id="UP001156940">
    <property type="component" value="Unassembled WGS sequence"/>
</dbReference>
<evidence type="ECO:0000313" key="3">
    <source>
        <dbReference type="Proteomes" id="UP001156940"/>
    </source>
</evidence>
<evidence type="ECO:0000259" key="1">
    <source>
        <dbReference type="Pfam" id="PF00497"/>
    </source>
</evidence>
<dbReference type="InterPro" id="IPR001638">
    <property type="entry name" value="Solute-binding_3/MltF_N"/>
</dbReference>
<accession>A0ABT6J8F1</accession>
<reference evidence="2 3" key="1">
    <citation type="submission" date="2023-04" db="EMBL/GenBank/DDBJ databases">
        <title>Luteimonas endophyticus RD2P54.</title>
        <authorList>
            <person name="Sun J.-Q."/>
        </authorList>
    </citation>
    <scope>NUCLEOTIDE SEQUENCE [LARGE SCALE GENOMIC DNA]</scope>
    <source>
        <strain evidence="2 3">RD2P54</strain>
    </source>
</reference>
<dbReference type="RefSeq" id="WP_280574236.1">
    <property type="nucleotide sequence ID" value="NZ_JARXRM010000029.1"/>
</dbReference>
<feature type="domain" description="Solute-binding protein family 3/N-terminal" evidence="1">
    <location>
        <begin position="27"/>
        <end position="105"/>
    </location>
</feature>
<dbReference type="SUPFAM" id="SSF53850">
    <property type="entry name" value="Periplasmic binding protein-like II"/>
    <property type="match status" value="1"/>
</dbReference>
<protein>
    <submittedName>
        <fullName evidence="2">Transporter substrate-binding domain-containing protein</fullName>
    </submittedName>
</protein>
<dbReference type="Pfam" id="PF00497">
    <property type="entry name" value="SBP_bac_3"/>
    <property type="match status" value="1"/>
</dbReference>
<dbReference type="EMBL" id="JARXRM010000029">
    <property type="protein sequence ID" value="MDH5823104.1"/>
    <property type="molecule type" value="Genomic_DNA"/>
</dbReference>
<name>A0ABT6J8F1_9GAMM</name>
<gene>
    <name evidence="2" type="ORF">QFW77_08895</name>
</gene>
<organism evidence="2 3">
    <name type="scientific">Luteimonas endophytica</name>
    <dbReference type="NCBI Taxonomy" id="3042023"/>
    <lineage>
        <taxon>Bacteria</taxon>
        <taxon>Pseudomonadati</taxon>
        <taxon>Pseudomonadota</taxon>
        <taxon>Gammaproteobacteria</taxon>
        <taxon>Lysobacterales</taxon>
        <taxon>Lysobacteraceae</taxon>
        <taxon>Luteimonas</taxon>
    </lineage>
</organism>
<proteinExistence type="predicted"/>
<comment type="caution">
    <text evidence="2">The sequence shown here is derived from an EMBL/GenBank/DDBJ whole genome shotgun (WGS) entry which is preliminary data.</text>
</comment>